<evidence type="ECO:0000256" key="1">
    <source>
        <dbReference type="ARBA" id="ARBA00004123"/>
    </source>
</evidence>
<dbReference type="Gene3D" id="2.40.50.140">
    <property type="entry name" value="Nucleic acid-binding proteins"/>
    <property type="match status" value="1"/>
</dbReference>
<dbReference type="EMBL" id="CAACVS010000489">
    <property type="protein sequence ID" value="VEU42848.1"/>
    <property type="molecule type" value="Genomic_DNA"/>
</dbReference>
<keyword evidence="5" id="KW-1185">Reference proteome</keyword>
<keyword evidence="3" id="KW-0539">Nucleus</keyword>
<dbReference type="GO" id="GO:0006281">
    <property type="term" value="P:DNA repair"/>
    <property type="evidence" value="ECO:0007669"/>
    <property type="project" value="InterPro"/>
</dbReference>
<dbReference type="InterPro" id="IPR013970">
    <property type="entry name" value="Rfa2"/>
</dbReference>
<comment type="subcellular location">
    <subcellularLocation>
        <location evidence="1">Nucleus</location>
    </subcellularLocation>
</comment>
<sequence length="141" mass="15485">MDEQQYYEEDHQQQEEAGGQIDGAFARVNGGMLQSGRFENQIVSLVGQVVAHDTIRTADGSSVRLVTEHLADDTEDGSGGLIVDPNTVVEIMGQASGPTELTAFIRRELGTDMDLGLYNQMITMQQKDKYVQYFSPAPEGQ</sequence>
<dbReference type="GO" id="GO:0006260">
    <property type="term" value="P:DNA replication"/>
    <property type="evidence" value="ECO:0007669"/>
    <property type="project" value="InterPro"/>
</dbReference>
<name>A0A448ZLE8_9STRA</name>
<protein>
    <recommendedName>
        <fullName evidence="6">Replication factor A protein 3</fullName>
    </recommendedName>
</protein>
<dbReference type="SUPFAM" id="SSF50249">
    <property type="entry name" value="Nucleic acid-binding proteins"/>
    <property type="match status" value="1"/>
</dbReference>
<accession>A0A448ZLE8</accession>
<dbReference type="GO" id="GO:0031981">
    <property type="term" value="C:nuclear lumen"/>
    <property type="evidence" value="ECO:0007669"/>
    <property type="project" value="UniProtKB-ARBA"/>
</dbReference>
<gene>
    <name evidence="4" type="ORF">PSNMU_V1.4_AUG-EV-PASAV3_0098360</name>
</gene>
<comment type="similarity">
    <text evidence="2">Belongs to the replication factor A protein 3 family.</text>
</comment>
<evidence type="ECO:0000313" key="4">
    <source>
        <dbReference type="EMBL" id="VEU42848.1"/>
    </source>
</evidence>
<dbReference type="GO" id="GO:0006310">
    <property type="term" value="P:DNA recombination"/>
    <property type="evidence" value="ECO:0007669"/>
    <property type="project" value="InterPro"/>
</dbReference>
<evidence type="ECO:0000256" key="3">
    <source>
        <dbReference type="ARBA" id="ARBA00023242"/>
    </source>
</evidence>
<evidence type="ECO:0000256" key="2">
    <source>
        <dbReference type="ARBA" id="ARBA00009761"/>
    </source>
</evidence>
<dbReference type="InterPro" id="IPR012340">
    <property type="entry name" value="NA-bd_OB-fold"/>
</dbReference>
<reference evidence="4 5" key="1">
    <citation type="submission" date="2019-01" db="EMBL/GenBank/DDBJ databases">
        <authorList>
            <person name="Ferrante I. M."/>
        </authorList>
    </citation>
    <scope>NUCLEOTIDE SEQUENCE [LARGE SCALE GENOMIC DNA]</scope>
    <source>
        <strain evidence="4 5">B856</strain>
    </source>
</reference>
<proteinExistence type="inferred from homology"/>
<dbReference type="OrthoDB" id="41954at2759"/>
<dbReference type="Proteomes" id="UP000291116">
    <property type="component" value="Unassembled WGS sequence"/>
</dbReference>
<evidence type="ECO:0000313" key="5">
    <source>
        <dbReference type="Proteomes" id="UP000291116"/>
    </source>
</evidence>
<dbReference type="AlphaFoldDB" id="A0A448ZLE8"/>
<dbReference type="Pfam" id="PF08661">
    <property type="entry name" value="Rep_fac-A_3"/>
    <property type="match status" value="1"/>
</dbReference>
<organism evidence="4 5">
    <name type="scientific">Pseudo-nitzschia multistriata</name>
    <dbReference type="NCBI Taxonomy" id="183589"/>
    <lineage>
        <taxon>Eukaryota</taxon>
        <taxon>Sar</taxon>
        <taxon>Stramenopiles</taxon>
        <taxon>Ochrophyta</taxon>
        <taxon>Bacillariophyta</taxon>
        <taxon>Bacillariophyceae</taxon>
        <taxon>Bacillariophycidae</taxon>
        <taxon>Bacillariales</taxon>
        <taxon>Bacillariaceae</taxon>
        <taxon>Pseudo-nitzschia</taxon>
    </lineage>
</organism>
<evidence type="ECO:0008006" key="6">
    <source>
        <dbReference type="Google" id="ProtNLM"/>
    </source>
</evidence>
<dbReference type="GO" id="GO:0003677">
    <property type="term" value="F:DNA binding"/>
    <property type="evidence" value="ECO:0007669"/>
    <property type="project" value="InterPro"/>
</dbReference>